<proteinExistence type="predicted"/>
<evidence type="ECO:0000313" key="2">
    <source>
        <dbReference type="EMBL" id="PRQ53397.1"/>
    </source>
</evidence>
<dbReference type="Proteomes" id="UP000238479">
    <property type="component" value="Chromosome 2"/>
</dbReference>
<evidence type="ECO:0000256" key="1">
    <source>
        <dbReference type="SAM" id="MobiDB-lite"/>
    </source>
</evidence>
<dbReference type="EMBL" id="PDCK01000040">
    <property type="protein sequence ID" value="PRQ53397.1"/>
    <property type="molecule type" value="Genomic_DNA"/>
</dbReference>
<reference evidence="2 3" key="1">
    <citation type="journal article" date="2018" name="Nat. Genet.">
        <title>The Rosa genome provides new insights in the design of modern roses.</title>
        <authorList>
            <person name="Bendahmane M."/>
        </authorList>
    </citation>
    <scope>NUCLEOTIDE SEQUENCE [LARGE SCALE GENOMIC DNA]</scope>
    <source>
        <strain evidence="3">cv. Old Blush</strain>
    </source>
</reference>
<dbReference type="AlphaFoldDB" id="A0A2P6S3Z6"/>
<evidence type="ECO:0000313" key="3">
    <source>
        <dbReference type="Proteomes" id="UP000238479"/>
    </source>
</evidence>
<organism evidence="2 3">
    <name type="scientific">Rosa chinensis</name>
    <name type="common">China rose</name>
    <dbReference type="NCBI Taxonomy" id="74649"/>
    <lineage>
        <taxon>Eukaryota</taxon>
        <taxon>Viridiplantae</taxon>
        <taxon>Streptophyta</taxon>
        <taxon>Embryophyta</taxon>
        <taxon>Tracheophyta</taxon>
        <taxon>Spermatophyta</taxon>
        <taxon>Magnoliopsida</taxon>
        <taxon>eudicotyledons</taxon>
        <taxon>Gunneridae</taxon>
        <taxon>Pentapetalae</taxon>
        <taxon>rosids</taxon>
        <taxon>fabids</taxon>
        <taxon>Rosales</taxon>
        <taxon>Rosaceae</taxon>
        <taxon>Rosoideae</taxon>
        <taxon>Rosoideae incertae sedis</taxon>
        <taxon>Rosa</taxon>
    </lineage>
</organism>
<feature type="compositionally biased region" description="Low complexity" evidence="1">
    <location>
        <begin position="185"/>
        <end position="209"/>
    </location>
</feature>
<name>A0A2P6S3Z6_ROSCH</name>
<gene>
    <name evidence="2" type="ORF">RchiOBHm_Chr2g0166051</name>
</gene>
<sequence>MSGTKVNVVGSKVNAAGSRSNAELQTSLSANFTGLGRTSNKRFHAFVQFVGFCCLVYSRELELCDIWCYVCAAGMQEKLAEIVAVEGNETTEMRERAYVAVMGPEKRHRVRGYGLGVIPDMVPYLQIDGSSSSHRSHGRHYAHLQSQFMELESKYQQQAHVQQVQTQEQLLKTQQELAMLKQMIQSQQSTPPSQQSSQPLQQPSFQMPSYPPQMYWPQPQIYPQMPYQPQHAYPTTGLNGLLMGDTSVQETDLLNQLRASSNQSSLLEQELRLLRDRLPNCAVPYAAGLQLLVRI</sequence>
<comment type="caution">
    <text evidence="2">The sequence shown here is derived from an EMBL/GenBank/DDBJ whole genome shotgun (WGS) entry which is preliminary data.</text>
</comment>
<accession>A0A2P6S3Z6</accession>
<keyword evidence="3" id="KW-1185">Reference proteome</keyword>
<feature type="region of interest" description="Disordered" evidence="1">
    <location>
        <begin position="183"/>
        <end position="209"/>
    </location>
</feature>
<dbReference type="Gramene" id="PRQ53397">
    <property type="protein sequence ID" value="PRQ53397"/>
    <property type="gene ID" value="RchiOBHm_Chr2g0166051"/>
</dbReference>
<protein>
    <submittedName>
        <fullName evidence="2">Uncharacterized protein</fullName>
    </submittedName>
</protein>